<feature type="domain" description="Gal80p-like C-terminal" evidence="2">
    <location>
        <begin position="147"/>
        <end position="296"/>
    </location>
</feature>
<evidence type="ECO:0000313" key="4">
    <source>
        <dbReference type="Proteomes" id="UP000078544"/>
    </source>
</evidence>
<accession>A0A168AF14</accession>
<dbReference type="InterPro" id="IPR051317">
    <property type="entry name" value="Gfo/Idh/MocA_oxidoreduct"/>
</dbReference>
<proteinExistence type="predicted"/>
<dbReference type="AlphaFoldDB" id="A0A168AF14"/>
<dbReference type="Gene3D" id="3.30.360.10">
    <property type="entry name" value="Dihydrodipicolinate Reductase, domain 2"/>
    <property type="match status" value="1"/>
</dbReference>
<evidence type="ECO:0000259" key="1">
    <source>
        <dbReference type="Pfam" id="PF01408"/>
    </source>
</evidence>
<dbReference type="EMBL" id="AZGY01000012">
    <property type="protein sequence ID" value="KZZ93849.1"/>
    <property type="molecule type" value="Genomic_DNA"/>
</dbReference>
<evidence type="ECO:0000313" key="3">
    <source>
        <dbReference type="EMBL" id="KZZ93849.1"/>
    </source>
</evidence>
<dbReference type="InterPro" id="IPR036291">
    <property type="entry name" value="NAD(P)-bd_dom_sf"/>
</dbReference>
<name>A0A168AF14_9HYPO</name>
<reference evidence="3" key="1">
    <citation type="journal article" date="2016" name="Genome Biol. Evol.">
        <title>Divergent and convergent evolution of fungal pathogenicity.</title>
        <authorList>
            <person name="Shang Y."/>
            <person name="Xiao G."/>
            <person name="Zheng P."/>
            <person name="Cen K."/>
            <person name="Zhan S."/>
            <person name="Wang C."/>
        </authorList>
    </citation>
    <scope>NUCLEOTIDE SEQUENCE [LARGE SCALE GENOMIC DNA]</scope>
    <source>
        <strain evidence="3">RCEF 2490</strain>
    </source>
</reference>
<dbReference type="STRING" id="1081109.A0A168AF14"/>
<keyword evidence="4" id="KW-1185">Reference proteome</keyword>
<dbReference type="PANTHER" id="PTHR43708:SF1">
    <property type="entry name" value="GALACTOSE_LACTOSE METABOLISM REGULATORY PROTEIN GAL80"/>
    <property type="match status" value="1"/>
</dbReference>
<dbReference type="OrthoDB" id="64915at2759"/>
<evidence type="ECO:0000259" key="2">
    <source>
        <dbReference type="Pfam" id="PF22685"/>
    </source>
</evidence>
<comment type="caution">
    <text evidence="3">The sequence shown here is derived from an EMBL/GenBank/DDBJ whole genome shotgun (WGS) entry which is preliminary data.</text>
</comment>
<sequence length="379" mass="39912">MAPPIRVGIIGLSAVQDFSGAGSWTAGAHLPALRSLPDQYEIVALANSSVESARRSAEFHKLPSTVRTYGSPEDLARDDGVDLVLVSVQVGKHYALARPALDHGKKVFVEWPLGASYREVEELTQLAAARDGGVGGAVVGVQGRANPALEKIKSIIAGGTIGDVASSTLSVGSALMSAKTISEGWAYYVDKDSGGNFLTINFGHAVDAFVQVLGDIPKPQAIFKTHTQTVKVVNDAGEVVDPALRQTAPDHIFVQGVTDKGVLSSLTFRSVKSGSSEGAGLRWVIEGTEGELVVTGLEMGLSMQSDLSVRLSVGDEPARDVSLDDVRPARHRDLPPPAQNVAAMWEAFAAGDTTKYATFESAASSHRLLERVRASAESS</sequence>
<dbReference type="SUPFAM" id="SSF51735">
    <property type="entry name" value="NAD(P)-binding Rossmann-fold domains"/>
    <property type="match status" value="1"/>
</dbReference>
<dbReference type="InterPro" id="IPR055080">
    <property type="entry name" value="Gal80p-like_C"/>
</dbReference>
<dbReference type="Pfam" id="PF01408">
    <property type="entry name" value="GFO_IDH_MocA"/>
    <property type="match status" value="1"/>
</dbReference>
<gene>
    <name evidence="3" type="ORF">AAL_05565</name>
</gene>
<dbReference type="Proteomes" id="UP000078544">
    <property type="component" value="Unassembled WGS sequence"/>
</dbReference>
<dbReference type="SUPFAM" id="SSF55347">
    <property type="entry name" value="Glyceraldehyde-3-phosphate dehydrogenase-like, C-terminal domain"/>
    <property type="match status" value="1"/>
</dbReference>
<dbReference type="InterPro" id="IPR000683">
    <property type="entry name" value="Gfo/Idh/MocA-like_OxRdtase_N"/>
</dbReference>
<protein>
    <submittedName>
        <fullName evidence="3">NAD(P)-binding domain protein</fullName>
    </submittedName>
</protein>
<dbReference type="Gene3D" id="3.40.50.720">
    <property type="entry name" value="NAD(P)-binding Rossmann-like Domain"/>
    <property type="match status" value="1"/>
</dbReference>
<dbReference type="Pfam" id="PF22685">
    <property type="entry name" value="Gal80p_C-like"/>
    <property type="match status" value="1"/>
</dbReference>
<dbReference type="PANTHER" id="PTHR43708">
    <property type="entry name" value="CONSERVED EXPRESSED OXIDOREDUCTASE (EUROFUNG)"/>
    <property type="match status" value="1"/>
</dbReference>
<feature type="domain" description="Gfo/Idh/MocA-like oxidoreductase N-terminal" evidence="1">
    <location>
        <begin position="20"/>
        <end position="130"/>
    </location>
</feature>
<dbReference type="GO" id="GO:0000166">
    <property type="term" value="F:nucleotide binding"/>
    <property type="evidence" value="ECO:0007669"/>
    <property type="project" value="InterPro"/>
</dbReference>
<organism evidence="3 4">
    <name type="scientific">Moelleriella libera RCEF 2490</name>
    <dbReference type="NCBI Taxonomy" id="1081109"/>
    <lineage>
        <taxon>Eukaryota</taxon>
        <taxon>Fungi</taxon>
        <taxon>Dikarya</taxon>
        <taxon>Ascomycota</taxon>
        <taxon>Pezizomycotina</taxon>
        <taxon>Sordariomycetes</taxon>
        <taxon>Hypocreomycetidae</taxon>
        <taxon>Hypocreales</taxon>
        <taxon>Clavicipitaceae</taxon>
        <taxon>Moelleriella</taxon>
    </lineage>
</organism>